<sequence length="253" mass="29590">MVRLAVIILTKNEENNIEDCIQSASFADEIVIIDSGSTDATQAKAEALGARFVVHPMGDDGFAGQRNFALTQTEAEWVFFLDADERILSETSFEIRNVINEDRNVVYRIKRMNILFGKLMRHGAHAPDWCIRLFPRKEVCWKGKVHEHPEFKLTCLDLKGCMHHYTYKDWGRYFYKLGQYTDMMADKMHQRGKKADLVDLILRPSYAFIRAYFFKLGFLDGELGFIFSVLHGYYTFMKYLKLRYIYSSKELIK</sequence>
<dbReference type="Proteomes" id="UP000183639">
    <property type="component" value="Unassembled WGS sequence"/>
</dbReference>
<protein>
    <submittedName>
        <fullName evidence="2">Glycosyltransferase involved in cell wall bisynthesis</fullName>
    </submittedName>
</protein>
<proteinExistence type="predicted"/>
<evidence type="ECO:0000313" key="2">
    <source>
        <dbReference type="EMBL" id="SFI04147.1"/>
    </source>
</evidence>
<dbReference type="InterPro" id="IPR029044">
    <property type="entry name" value="Nucleotide-diphossugar_trans"/>
</dbReference>
<gene>
    <name evidence="2" type="ORF">SAMN04487861_11237</name>
</gene>
<dbReference type="AlphaFoldDB" id="A0A1I3EZ00"/>
<evidence type="ECO:0000259" key="1">
    <source>
        <dbReference type="Pfam" id="PF00535"/>
    </source>
</evidence>
<accession>A0A1I3EZ00</accession>
<reference evidence="2 3" key="1">
    <citation type="submission" date="2016-10" db="EMBL/GenBank/DDBJ databases">
        <authorList>
            <person name="de Groot N.N."/>
        </authorList>
    </citation>
    <scope>NUCLEOTIDE SEQUENCE [LARGE SCALE GENOMIC DNA]</scope>
    <source>
        <strain evidence="2 3">Z108</strain>
    </source>
</reference>
<dbReference type="PANTHER" id="PTHR43630">
    <property type="entry name" value="POLY-BETA-1,6-N-ACETYL-D-GLUCOSAMINE SYNTHASE"/>
    <property type="match status" value="1"/>
</dbReference>
<evidence type="ECO:0000313" key="3">
    <source>
        <dbReference type="Proteomes" id="UP000183639"/>
    </source>
</evidence>
<organism evidence="2 3">
    <name type="scientific">Selenomonas ruminantium</name>
    <dbReference type="NCBI Taxonomy" id="971"/>
    <lineage>
        <taxon>Bacteria</taxon>
        <taxon>Bacillati</taxon>
        <taxon>Bacillota</taxon>
        <taxon>Negativicutes</taxon>
        <taxon>Selenomonadales</taxon>
        <taxon>Selenomonadaceae</taxon>
        <taxon>Selenomonas</taxon>
    </lineage>
</organism>
<dbReference type="GO" id="GO:0016740">
    <property type="term" value="F:transferase activity"/>
    <property type="evidence" value="ECO:0007669"/>
    <property type="project" value="UniProtKB-KW"/>
</dbReference>
<dbReference type="Pfam" id="PF00535">
    <property type="entry name" value="Glycos_transf_2"/>
    <property type="match status" value="1"/>
</dbReference>
<dbReference type="SUPFAM" id="SSF53448">
    <property type="entry name" value="Nucleotide-diphospho-sugar transferases"/>
    <property type="match status" value="1"/>
</dbReference>
<dbReference type="InterPro" id="IPR001173">
    <property type="entry name" value="Glyco_trans_2-like"/>
</dbReference>
<dbReference type="PANTHER" id="PTHR43630:SF2">
    <property type="entry name" value="GLYCOSYLTRANSFERASE"/>
    <property type="match status" value="1"/>
</dbReference>
<dbReference type="RefSeq" id="WP_082336229.1">
    <property type="nucleotide sequence ID" value="NZ_FOQK01000012.1"/>
</dbReference>
<dbReference type="OrthoDB" id="9815923at2"/>
<keyword evidence="2" id="KW-0808">Transferase</keyword>
<feature type="domain" description="Glycosyltransferase 2-like" evidence="1">
    <location>
        <begin position="6"/>
        <end position="143"/>
    </location>
</feature>
<dbReference type="EMBL" id="FOQK01000012">
    <property type="protein sequence ID" value="SFI04147.1"/>
    <property type="molecule type" value="Genomic_DNA"/>
</dbReference>
<name>A0A1I3EZ00_SELRU</name>
<dbReference type="Gene3D" id="3.90.550.10">
    <property type="entry name" value="Spore Coat Polysaccharide Biosynthesis Protein SpsA, Chain A"/>
    <property type="match status" value="1"/>
</dbReference>
<dbReference type="CDD" id="cd02511">
    <property type="entry name" value="Beta4Glucosyltransferase"/>
    <property type="match status" value="1"/>
</dbReference>